<keyword evidence="3" id="KW-1185">Reference proteome</keyword>
<dbReference type="Proteomes" id="UP001314903">
    <property type="component" value="Unassembled WGS sequence"/>
</dbReference>
<reference evidence="2 3" key="1">
    <citation type="submission" date="2021-03" db="EMBL/GenBank/DDBJ databases">
        <title>Genomic Encyclopedia of Type Strains, Phase IV (KMG-IV): sequencing the most valuable type-strain genomes for metagenomic binning, comparative biology and taxonomic classification.</title>
        <authorList>
            <person name="Goeker M."/>
        </authorList>
    </citation>
    <scope>NUCLEOTIDE SEQUENCE [LARGE SCALE GENOMIC DNA]</scope>
    <source>
        <strain evidence="2 3">DSM 27512</strain>
    </source>
</reference>
<feature type="transmembrane region" description="Helical" evidence="1">
    <location>
        <begin position="39"/>
        <end position="59"/>
    </location>
</feature>
<proteinExistence type="predicted"/>
<accession>A0ABS4KI94</accession>
<organism evidence="2 3">
    <name type="scientific">Acetoanaerobium pronyense</name>
    <dbReference type="NCBI Taxonomy" id="1482736"/>
    <lineage>
        <taxon>Bacteria</taxon>
        <taxon>Bacillati</taxon>
        <taxon>Bacillota</taxon>
        <taxon>Clostridia</taxon>
        <taxon>Peptostreptococcales</taxon>
        <taxon>Filifactoraceae</taxon>
        <taxon>Acetoanaerobium</taxon>
    </lineage>
</organism>
<feature type="transmembrane region" description="Helical" evidence="1">
    <location>
        <begin position="6"/>
        <end position="27"/>
    </location>
</feature>
<keyword evidence="1" id="KW-0812">Transmembrane</keyword>
<dbReference type="Gene3D" id="1.10.1760.20">
    <property type="match status" value="1"/>
</dbReference>
<gene>
    <name evidence="2" type="ORF">J2Z35_001302</name>
</gene>
<comment type="caution">
    <text evidence="2">The sequence shown here is derived from an EMBL/GenBank/DDBJ whole genome shotgun (WGS) entry which is preliminary data.</text>
</comment>
<dbReference type="RefSeq" id="WP_209660568.1">
    <property type="nucleotide sequence ID" value="NZ_JAGGLI010000012.1"/>
</dbReference>
<keyword evidence="1" id="KW-1133">Transmembrane helix</keyword>
<feature type="transmembrane region" description="Helical" evidence="1">
    <location>
        <begin position="65"/>
        <end position="87"/>
    </location>
</feature>
<evidence type="ECO:0000313" key="2">
    <source>
        <dbReference type="EMBL" id="MBP2027505.1"/>
    </source>
</evidence>
<feature type="transmembrane region" description="Helical" evidence="1">
    <location>
        <begin position="127"/>
        <end position="149"/>
    </location>
</feature>
<dbReference type="NCBIfam" id="TIGR02359">
    <property type="entry name" value="thiW"/>
    <property type="match status" value="1"/>
</dbReference>
<evidence type="ECO:0000256" key="1">
    <source>
        <dbReference type="SAM" id="Phobius"/>
    </source>
</evidence>
<dbReference type="EMBL" id="JAGGLI010000012">
    <property type="protein sequence ID" value="MBP2027505.1"/>
    <property type="molecule type" value="Genomic_DNA"/>
</dbReference>
<dbReference type="PIRSF" id="PIRSF024534">
    <property type="entry name" value="ThiW"/>
    <property type="match status" value="1"/>
</dbReference>
<dbReference type="InterPro" id="IPR012652">
    <property type="entry name" value="ThiW"/>
</dbReference>
<keyword evidence="1" id="KW-0472">Membrane</keyword>
<evidence type="ECO:0000313" key="3">
    <source>
        <dbReference type="Proteomes" id="UP001314903"/>
    </source>
</evidence>
<protein>
    <submittedName>
        <fullName evidence="2">Energy coupling factor transporter S component ThiW</fullName>
    </submittedName>
</protein>
<name>A0ABS4KI94_9FIRM</name>
<feature type="transmembrane region" description="Helical" evidence="1">
    <location>
        <begin position="99"/>
        <end position="121"/>
    </location>
</feature>
<sequence>MNTKKLVFSSMLIAIGTLLGHVIYIPVGVAKCFPIQHTINVISAVLLGPYFAILNAFSISLLRNILGTGSILAFPGSIFGALLASFLYKKTKNIASAAFGEIIGTGIIGALVAFPLAKIFLGSQAAAFFFVVPFLVSSSGGSIIAVLILKSANMLNAFKSTGLES</sequence>
<dbReference type="Pfam" id="PF09512">
    <property type="entry name" value="ThiW"/>
    <property type="match status" value="1"/>
</dbReference>